<dbReference type="EMBL" id="UFQT01000363">
    <property type="protein sequence ID" value="SSX23541.1"/>
    <property type="molecule type" value="Genomic_DNA"/>
</dbReference>
<proteinExistence type="predicted"/>
<reference evidence="3" key="2">
    <citation type="submission" date="2018-07" db="EMBL/GenBank/DDBJ databases">
        <authorList>
            <person name="Quirk P.G."/>
            <person name="Krulwich T.A."/>
        </authorList>
    </citation>
    <scope>NUCLEOTIDE SEQUENCE</scope>
</reference>
<organism evidence="3">
    <name type="scientific">Culicoides sonorensis</name>
    <name type="common">Biting midge</name>
    <dbReference type="NCBI Taxonomy" id="179676"/>
    <lineage>
        <taxon>Eukaryota</taxon>
        <taxon>Metazoa</taxon>
        <taxon>Ecdysozoa</taxon>
        <taxon>Arthropoda</taxon>
        <taxon>Hexapoda</taxon>
        <taxon>Insecta</taxon>
        <taxon>Pterygota</taxon>
        <taxon>Neoptera</taxon>
        <taxon>Endopterygota</taxon>
        <taxon>Diptera</taxon>
        <taxon>Nematocera</taxon>
        <taxon>Chironomoidea</taxon>
        <taxon>Ceratopogonidae</taxon>
        <taxon>Ceratopogoninae</taxon>
        <taxon>Culicoides</taxon>
        <taxon>Monoculicoides</taxon>
    </lineage>
</organism>
<evidence type="ECO:0000313" key="2">
    <source>
        <dbReference type="EMBL" id="SSX03175.1"/>
    </source>
</evidence>
<sequence length="135" mass="15824">MDRNLAEIKETILQIPGRGIYSKRRLERINNLDELEDFCRRRKINMKQLHENTKKGNYEENRTFTNVDEEKIRESKKSKEKRRSKDKEGRSSKPKKPEYIKITGCSNVVIGTVNQIFAPITKTHRSSTTKPNMGT</sequence>
<accession>A0A336M2E4</accession>
<feature type="compositionally biased region" description="Basic and acidic residues" evidence="1">
    <location>
        <begin position="48"/>
        <end position="99"/>
    </location>
</feature>
<dbReference type="VEuPathDB" id="VectorBase:CSON009233"/>
<feature type="region of interest" description="Disordered" evidence="1">
    <location>
        <begin position="47"/>
        <end position="100"/>
    </location>
</feature>
<dbReference type="EMBL" id="UFQS01000363">
    <property type="protein sequence ID" value="SSX03175.1"/>
    <property type="molecule type" value="Genomic_DNA"/>
</dbReference>
<name>A0A336M2E4_CULSO</name>
<protein>
    <submittedName>
        <fullName evidence="3">CSON009233 protein</fullName>
    </submittedName>
</protein>
<evidence type="ECO:0000313" key="3">
    <source>
        <dbReference type="EMBL" id="SSX23541.1"/>
    </source>
</evidence>
<reference evidence="2" key="1">
    <citation type="submission" date="2018-04" db="EMBL/GenBank/DDBJ databases">
        <authorList>
            <person name="Go L.Y."/>
            <person name="Mitchell J.A."/>
        </authorList>
    </citation>
    <scope>NUCLEOTIDE SEQUENCE</scope>
    <source>
        <tissue evidence="2">Whole organism</tissue>
    </source>
</reference>
<dbReference type="AlphaFoldDB" id="A0A336M2E4"/>
<gene>
    <name evidence="3" type="primary">CSON009233</name>
</gene>
<evidence type="ECO:0000256" key="1">
    <source>
        <dbReference type="SAM" id="MobiDB-lite"/>
    </source>
</evidence>